<protein>
    <recommendedName>
        <fullName evidence="5 12">Cytidine deaminase</fullName>
        <ecNumber evidence="4 12">3.5.4.5</ecNumber>
    </recommendedName>
    <alternativeName>
        <fullName evidence="9 12">Cytidine aminohydrolase</fullName>
    </alternativeName>
</protein>
<name>A0ABV6PAL1_9MICC</name>
<proteinExistence type="inferred from homology"/>
<evidence type="ECO:0000256" key="4">
    <source>
        <dbReference type="ARBA" id="ARBA00012783"/>
    </source>
</evidence>
<comment type="catalytic activity">
    <reaction evidence="10 12">
        <text>2'-deoxycytidine + H2O + H(+) = 2'-deoxyuridine + NH4(+)</text>
        <dbReference type="Rhea" id="RHEA:13433"/>
        <dbReference type="ChEBI" id="CHEBI:15377"/>
        <dbReference type="ChEBI" id="CHEBI:15378"/>
        <dbReference type="ChEBI" id="CHEBI:15698"/>
        <dbReference type="ChEBI" id="CHEBI:16450"/>
        <dbReference type="ChEBI" id="CHEBI:28938"/>
        <dbReference type="EC" id="3.5.4.5"/>
    </reaction>
</comment>
<evidence type="ECO:0000256" key="3">
    <source>
        <dbReference type="ARBA" id="ARBA00006576"/>
    </source>
</evidence>
<dbReference type="PANTHER" id="PTHR11644">
    <property type="entry name" value="CYTIDINE DEAMINASE"/>
    <property type="match status" value="1"/>
</dbReference>
<organism evidence="14 15">
    <name type="scientific">Micrococcoides hystricis</name>
    <dbReference type="NCBI Taxonomy" id="1572761"/>
    <lineage>
        <taxon>Bacteria</taxon>
        <taxon>Bacillati</taxon>
        <taxon>Actinomycetota</taxon>
        <taxon>Actinomycetes</taxon>
        <taxon>Micrococcales</taxon>
        <taxon>Micrococcaceae</taxon>
        <taxon>Micrococcoides</taxon>
    </lineage>
</organism>
<comment type="caution">
    <text evidence="14">The sequence shown here is derived from an EMBL/GenBank/DDBJ whole genome shotgun (WGS) entry which is preliminary data.</text>
</comment>
<accession>A0ABV6PAL1</accession>
<evidence type="ECO:0000256" key="11">
    <source>
        <dbReference type="ARBA" id="ARBA00049558"/>
    </source>
</evidence>
<dbReference type="InterPro" id="IPR016193">
    <property type="entry name" value="Cytidine_deaminase-like"/>
</dbReference>
<dbReference type="InterPro" id="IPR050202">
    <property type="entry name" value="Cyt/Deoxycyt_deaminase"/>
</dbReference>
<dbReference type="InterPro" id="IPR016192">
    <property type="entry name" value="APOBEC/CMP_deaminase_Zn-bd"/>
</dbReference>
<dbReference type="PANTHER" id="PTHR11644:SF2">
    <property type="entry name" value="CYTIDINE DEAMINASE"/>
    <property type="match status" value="1"/>
</dbReference>
<dbReference type="PROSITE" id="PS51747">
    <property type="entry name" value="CYT_DCMP_DEAMINASES_2"/>
    <property type="match status" value="1"/>
</dbReference>
<gene>
    <name evidence="14" type="ORF">ACFFFR_04515</name>
</gene>
<dbReference type="NCBIfam" id="NF004064">
    <property type="entry name" value="PRK05578.1"/>
    <property type="match status" value="1"/>
</dbReference>
<dbReference type="InterPro" id="IPR002125">
    <property type="entry name" value="CMP_dCMP_dom"/>
</dbReference>
<keyword evidence="8 12" id="KW-0862">Zinc</keyword>
<reference evidence="14 15" key="1">
    <citation type="submission" date="2024-09" db="EMBL/GenBank/DDBJ databases">
        <authorList>
            <person name="Sun Q."/>
            <person name="Mori K."/>
        </authorList>
    </citation>
    <scope>NUCLEOTIDE SEQUENCE [LARGE SCALE GENOMIC DNA]</scope>
    <source>
        <strain evidence="14 15">NCAIM B.02604</strain>
    </source>
</reference>
<dbReference type="Gene3D" id="3.40.140.10">
    <property type="entry name" value="Cytidine Deaminase, domain 2"/>
    <property type="match status" value="1"/>
</dbReference>
<evidence type="ECO:0000256" key="2">
    <source>
        <dbReference type="ARBA" id="ARBA00003949"/>
    </source>
</evidence>
<sequence>MDSGREHREELITAAVQASRYAYAPYSNFPVGAAAYTVSGELITGANVENASYGLTLCAETSLVAELIKHTDTDGTKRPPTLASIAVVNPHGEVLLPCGRCRQVLSEFASEKTLLLTPTGFLPLAQLLPMAFGPKDLDVKTASTPESAGAATVREGQ</sequence>
<dbReference type="EC" id="3.5.4.5" evidence="4 12"/>
<evidence type="ECO:0000256" key="7">
    <source>
        <dbReference type="ARBA" id="ARBA00022801"/>
    </source>
</evidence>
<dbReference type="Proteomes" id="UP001589862">
    <property type="component" value="Unassembled WGS sequence"/>
</dbReference>
<dbReference type="NCBIfam" id="TIGR01354">
    <property type="entry name" value="cyt_deam_tetra"/>
    <property type="match status" value="1"/>
</dbReference>
<dbReference type="CDD" id="cd01283">
    <property type="entry name" value="cytidine_deaminase"/>
    <property type="match status" value="1"/>
</dbReference>
<evidence type="ECO:0000256" key="1">
    <source>
        <dbReference type="ARBA" id="ARBA00001947"/>
    </source>
</evidence>
<dbReference type="GO" id="GO:0004126">
    <property type="term" value="F:cytidine deaminase activity"/>
    <property type="evidence" value="ECO:0007669"/>
    <property type="project" value="UniProtKB-EC"/>
</dbReference>
<dbReference type="SUPFAM" id="SSF53927">
    <property type="entry name" value="Cytidine deaminase-like"/>
    <property type="match status" value="1"/>
</dbReference>
<evidence type="ECO:0000256" key="10">
    <source>
        <dbReference type="ARBA" id="ARBA00049252"/>
    </source>
</evidence>
<comment type="cofactor">
    <cofactor evidence="1 12">
        <name>Zn(2+)</name>
        <dbReference type="ChEBI" id="CHEBI:29105"/>
    </cofactor>
</comment>
<dbReference type="EMBL" id="JBHLUB010000022">
    <property type="protein sequence ID" value="MFC0581646.1"/>
    <property type="molecule type" value="Genomic_DNA"/>
</dbReference>
<feature type="domain" description="CMP/dCMP-type deaminase" evidence="13">
    <location>
        <begin position="6"/>
        <end position="135"/>
    </location>
</feature>
<dbReference type="InterPro" id="IPR006262">
    <property type="entry name" value="Cyt_deam_tetra"/>
</dbReference>
<evidence type="ECO:0000313" key="14">
    <source>
        <dbReference type="EMBL" id="MFC0581646.1"/>
    </source>
</evidence>
<comment type="function">
    <text evidence="2 12">This enzyme scavenges exogenous and endogenous cytidine and 2'-deoxycytidine for UMP synthesis.</text>
</comment>
<evidence type="ECO:0000256" key="9">
    <source>
        <dbReference type="ARBA" id="ARBA00032005"/>
    </source>
</evidence>
<evidence type="ECO:0000313" key="15">
    <source>
        <dbReference type="Proteomes" id="UP001589862"/>
    </source>
</evidence>
<dbReference type="PROSITE" id="PS00903">
    <property type="entry name" value="CYT_DCMP_DEAMINASES_1"/>
    <property type="match status" value="1"/>
</dbReference>
<evidence type="ECO:0000259" key="13">
    <source>
        <dbReference type="PROSITE" id="PS51747"/>
    </source>
</evidence>
<dbReference type="Pfam" id="PF00383">
    <property type="entry name" value="dCMP_cyt_deam_1"/>
    <property type="match status" value="1"/>
</dbReference>
<keyword evidence="6 12" id="KW-0479">Metal-binding</keyword>
<comment type="similarity">
    <text evidence="3 12">Belongs to the cytidine and deoxycytidylate deaminase family.</text>
</comment>
<evidence type="ECO:0000256" key="12">
    <source>
        <dbReference type="RuleBase" id="RU364006"/>
    </source>
</evidence>
<comment type="catalytic activity">
    <reaction evidence="11 12">
        <text>cytidine + H2O + H(+) = uridine + NH4(+)</text>
        <dbReference type="Rhea" id="RHEA:16069"/>
        <dbReference type="ChEBI" id="CHEBI:15377"/>
        <dbReference type="ChEBI" id="CHEBI:15378"/>
        <dbReference type="ChEBI" id="CHEBI:16704"/>
        <dbReference type="ChEBI" id="CHEBI:17562"/>
        <dbReference type="ChEBI" id="CHEBI:28938"/>
        <dbReference type="EC" id="3.5.4.5"/>
    </reaction>
</comment>
<evidence type="ECO:0000256" key="5">
    <source>
        <dbReference type="ARBA" id="ARBA00018266"/>
    </source>
</evidence>
<keyword evidence="7 12" id="KW-0378">Hydrolase</keyword>
<dbReference type="RefSeq" id="WP_377458335.1">
    <property type="nucleotide sequence ID" value="NZ_JBHLUB010000022.1"/>
</dbReference>
<evidence type="ECO:0000256" key="6">
    <source>
        <dbReference type="ARBA" id="ARBA00022723"/>
    </source>
</evidence>
<keyword evidence="15" id="KW-1185">Reference proteome</keyword>
<evidence type="ECO:0000256" key="8">
    <source>
        <dbReference type="ARBA" id="ARBA00022833"/>
    </source>
</evidence>